<evidence type="ECO:0000313" key="3">
    <source>
        <dbReference type="Proteomes" id="UP001626536"/>
    </source>
</evidence>
<name>A0ABZ0HSH9_9HYPH</name>
<feature type="transmembrane region" description="Helical" evidence="1">
    <location>
        <begin position="122"/>
        <end position="146"/>
    </location>
</feature>
<keyword evidence="1" id="KW-0812">Transmembrane</keyword>
<dbReference type="Proteomes" id="UP001626536">
    <property type="component" value="Chromosome"/>
</dbReference>
<accession>A0ABZ0HSH9</accession>
<keyword evidence="3" id="KW-1185">Reference proteome</keyword>
<organism evidence="2 3">
    <name type="scientific">Methylocapsa polymorpha</name>
    <dbReference type="NCBI Taxonomy" id="3080828"/>
    <lineage>
        <taxon>Bacteria</taxon>
        <taxon>Pseudomonadati</taxon>
        <taxon>Pseudomonadota</taxon>
        <taxon>Alphaproteobacteria</taxon>
        <taxon>Hyphomicrobiales</taxon>
        <taxon>Beijerinckiaceae</taxon>
        <taxon>Methylocapsa</taxon>
    </lineage>
</organism>
<keyword evidence="1" id="KW-1133">Transmembrane helix</keyword>
<proteinExistence type="predicted"/>
<keyword evidence="1" id="KW-0472">Membrane</keyword>
<evidence type="ECO:0000256" key="1">
    <source>
        <dbReference type="SAM" id="Phobius"/>
    </source>
</evidence>
<gene>
    <name evidence="2" type="ORF">RZS28_00585</name>
</gene>
<protein>
    <submittedName>
        <fullName evidence="2">Uncharacterized protein</fullName>
    </submittedName>
</protein>
<dbReference type="EMBL" id="CP136862">
    <property type="protein sequence ID" value="WOJ89846.1"/>
    <property type="molecule type" value="Genomic_DNA"/>
</dbReference>
<evidence type="ECO:0000313" key="2">
    <source>
        <dbReference type="EMBL" id="WOJ89846.1"/>
    </source>
</evidence>
<dbReference type="RefSeq" id="WP_407339292.1">
    <property type="nucleotide sequence ID" value="NZ_CP136862.1"/>
</dbReference>
<sequence length="149" mass="16396">MRFWLSGPRILHGLVRPGISIGPEDVRPRLPRWRRYEYRKALKAYAAKRGQHITNEEADYRIDKAHAMGELDAGGPTLHIKGSRDEIIAGILDGAEQFGLPMDRTKAEKIADKAINGDKLPLWAAIVLGVIAFVIIGLIIIGNTVAPPA</sequence>
<reference evidence="2 3" key="1">
    <citation type="submission" date="2023-10" db="EMBL/GenBank/DDBJ databases">
        <title>Novel methanotroph of the genus Methylocapsa from a subarctic wetland.</title>
        <authorList>
            <person name="Belova S.E."/>
            <person name="Oshkin I.Y."/>
            <person name="Miroshnikov K."/>
            <person name="Dedysh S.N."/>
        </authorList>
    </citation>
    <scope>NUCLEOTIDE SEQUENCE [LARGE SCALE GENOMIC DNA]</scope>
    <source>
        <strain evidence="2 3">RX1</strain>
    </source>
</reference>